<comment type="caution">
    <text evidence="2">The sequence shown here is derived from an EMBL/GenBank/DDBJ whole genome shotgun (WGS) entry which is preliminary data.</text>
</comment>
<gene>
    <name evidence="2" type="ORF">ONE63_003564</name>
</gene>
<dbReference type="PANTHER" id="PTHR10666">
    <property type="entry name" value="UBIQUITIN"/>
    <property type="match status" value="1"/>
</dbReference>
<dbReference type="PROSITE" id="PS50053">
    <property type="entry name" value="UBIQUITIN_2"/>
    <property type="match status" value="1"/>
</dbReference>
<dbReference type="Gene3D" id="3.10.20.90">
    <property type="entry name" value="Phosphatidylinositol 3-kinase Catalytic Subunit, Chain A, domain 1"/>
    <property type="match status" value="2"/>
</dbReference>
<accession>A0AAV7X7P4</accession>
<dbReference type="InterPro" id="IPR019956">
    <property type="entry name" value="Ubiquitin_dom"/>
</dbReference>
<dbReference type="InterPro" id="IPR000626">
    <property type="entry name" value="Ubiquitin-like_dom"/>
</dbReference>
<dbReference type="PRINTS" id="PR00348">
    <property type="entry name" value="UBIQUITIN"/>
</dbReference>
<dbReference type="InterPro" id="IPR050158">
    <property type="entry name" value="Ubiquitin_ubiquitin-like"/>
</dbReference>
<evidence type="ECO:0000313" key="2">
    <source>
        <dbReference type="EMBL" id="KAJ1520433.1"/>
    </source>
</evidence>
<organism evidence="2 3">
    <name type="scientific">Megalurothrips usitatus</name>
    <name type="common">bean blossom thrips</name>
    <dbReference type="NCBI Taxonomy" id="439358"/>
    <lineage>
        <taxon>Eukaryota</taxon>
        <taxon>Metazoa</taxon>
        <taxon>Ecdysozoa</taxon>
        <taxon>Arthropoda</taxon>
        <taxon>Hexapoda</taxon>
        <taxon>Insecta</taxon>
        <taxon>Pterygota</taxon>
        <taxon>Neoptera</taxon>
        <taxon>Paraneoptera</taxon>
        <taxon>Thysanoptera</taxon>
        <taxon>Terebrantia</taxon>
        <taxon>Thripoidea</taxon>
        <taxon>Thripidae</taxon>
        <taxon>Megalurothrips</taxon>
    </lineage>
</organism>
<sequence length="411" mass="45116">MRPKSGGWIERDASTGRAMLVEAVRDGAGRAIPERDGRAATAPRTRFALTVAPAIDKVDEWQYSWDEFWSNTHWEAVDSVRPREPEDPMMWVKVRLVPSGKAVFVACWPSMTVLEMKAAVAKKAGLSADNPGRHKLVDWRVALDNARRLSDYGVQHKSSLFMVQATGLHGADVLHVSVVRCGLHLDISVPSSASVSDLKARVAAEAPWGTGEFELQLQWLPFPLPPDWLVAEVVYDGCPLVALSARLFPSAADFEICVKTLAGRSFAIAVSRRDTIKQIKYRIQDHEGFSPDQQRLLFAGNQLQDELTIADYHILSESTLHLIPRLRGGGGPLIVHRTQPVVQGAERDDGADSGPLVARVVSGALRRPPATTPRSLRVLMNCAAPRLVLEVSVLPTRPVAVVRPTPRPDLT</sequence>
<reference evidence="2" key="1">
    <citation type="submission" date="2022-12" db="EMBL/GenBank/DDBJ databases">
        <title>Chromosome-level genome assembly of the bean flower thrips Megalurothrips usitatus.</title>
        <authorList>
            <person name="Ma L."/>
            <person name="Liu Q."/>
            <person name="Li H."/>
            <person name="Cai W."/>
        </authorList>
    </citation>
    <scope>NUCLEOTIDE SEQUENCE</scope>
    <source>
        <strain evidence="2">Cailab_2022a</strain>
    </source>
</reference>
<dbReference type="SMART" id="SM00213">
    <property type="entry name" value="UBQ"/>
    <property type="match status" value="2"/>
</dbReference>
<dbReference type="EMBL" id="JAPTSV010000014">
    <property type="protein sequence ID" value="KAJ1520433.1"/>
    <property type="molecule type" value="Genomic_DNA"/>
</dbReference>
<evidence type="ECO:0000313" key="3">
    <source>
        <dbReference type="Proteomes" id="UP001075354"/>
    </source>
</evidence>
<keyword evidence="3" id="KW-1185">Reference proteome</keyword>
<proteinExistence type="predicted"/>
<dbReference type="CDD" id="cd17039">
    <property type="entry name" value="Ubl_ubiquitin_like"/>
    <property type="match status" value="1"/>
</dbReference>
<dbReference type="Proteomes" id="UP001075354">
    <property type="component" value="Chromosome 14"/>
</dbReference>
<dbReference type="InterPro" id="IPR029071">
    <property type="entry name" value="Ubiquitin-like_domsf"/>
</dbReference>
<evidence type="ECO:0000259" key="1">
    <source>
        <dbReference type="PROSITE" id="PS50053"/>
    </source>
</evidence>
<protein>
    <recommendedName>
        <fullName evidence="1">Ubiquitin-like domain-containing protein</fullName>
    </recommendedName>
</protein>
<feature type="domain" description="Ubiquitin-like" evidence="1">
    <location>
        <begin position="254"/>
        <end position="329"/>
    </location>
</feature>
<name>A0AAV7X7P4_9NEOP</name>
<dbReference type="Pfam" id="PF00240">
    <property type="entry name" value="ubiquitin"/>
    <property type="match status" value="1"/>
</dbReference>
<dbReference type="SUPFAM" id="SSF54236">
    <property type="entry name" value="Ubiquitin-like"/>
    <property type="match status" value="2"/>
</dbReference>
<dbReference type="AlphaFoldDB" id="A0AAV7X7P4"/>